<organism evidence="1 2">
    <name type="scientific">Desulfomonile tiedjei</name>
    <dbReference type="NCBI Taxonomy" id="2358"/>
    <lineage>
        <taxon>Bacteria</taxon>
        <taxon>Pseudomonadati</taxon>
        <taxon>Thermodesulfobacteriota</taxon>
        <taxon>Desulfomonilia</taxon>
        <taxon>Desulfomonilales</taxon>
        <taxon>Desulfomonilaceae</taxon>
        <taxon>Desulfomonile</taxon>
    </lineage>
</organism>
<evidence type="ECO:0000313" key="1">
    <source>
        <dbReference type="EMBL" id="MBI5250082.1"/>
    </source>
</evidence>
<gene>
    <name evidence="1" type="ORF">HY912_11370</name>
</gene>
<evidence type="ECO:0000313" key="2">
    <source>
        <dbReference type="Proteomes" id="UP000807825"/>
    </source>
</evidence>
<dbReference type="PANTHER" id="PTHR37833:SF1">
    <property type="entry name" value="SIGNAL PEPTIDE PROTEIN"/>
    <property type="match status" value="1"/>
</dbReference>
<dbReference type="PANTHER" id="PTHR37833">
    <property type="entry name" value="LIPOPROTEIN-RELATED"/>
    <property type="match status" value="1"/>
</dbReference>
<sequence>MIRSTIVIGLMLSMIPTFLLAGTGPRISFPELEHDFGDVRCGESPSVELTCTNTGDDVLILEQIESSCGCAKAIRGDRKIAPGSSSKIHAQIETIGMPPGRHSKAIAVHSNDPAHPRTSLKLTFNVIRHLVIDPSFLATRLSESGKDAVFTLKATNYSTKQMVLRAVTLDGSHETVLIPKEVEVPPGGKTDFQLCIRAKSGGDQSHAKGTALIETNDPIEKVLPIRYFIQFPKKHNLIPDHIQTGKNRGGPS</sequence>
<dbReference type="InterPro" id="IPR011467">
    <property type="entry name" value="DUF1573"/>
</dbReference>
<dbReference type="Gene3D" id="2.60.40.10">
    <property type="entry name" value="Immunoglobulins"/>
    <property type="match status" value="2"/>
</dbReference>
<proteinExistence type="predicted"/>
<comment type="caution">
    <text evidence="1">The sequence shown here is derived from an EMBL/GenBank/DDBJ whole genome shotgun (WGS) entry which is preliminary data.</text>
</comment>
<dbReference type="Proteomes" id="UP000807825">
    <property type="component" value="Unassembled WGS sequence"/>
</dbReference>
<dbReference type="EMBL" id="JACRDE010000304">
    <property type="protein sequence ID" value="MBI5250082.1"/>
    <property type="molecule type" value="Genomic_DNA"/>
</dbReference>
<dbReference type="Pfam" id="PF07610">
    <property type="entry name" value="DUF1573"/>
    <property type="match status" value="1"/>
</dbReference>
<name>A0A9D6V273_9BACT</name>
<reference evidence="1" key="1">
    <citation type="submission" date="2020-07" db="EMBL/GenBank/DDBJ databases">
        <title>Huge and variable diversity of episymbiotic CPR bacteria and DPANN archaea in groundwater ecosystems.</title>
        <authorList>
            <person name="He C.Y."/>
            <person name="Keren R."/>
            <person name="Whittaker M."/>
            <person name="Farag I.F."/>
            <person name="Doudna J."/>
            <person name="Cate J.H.D."/>
            <person name="Banfield J.F."/>
        </authorList>
    </citation>
    <scope>NUCLEOTIDE SEQUENCE</scope>
    <source>
        <strain evidence="1">NC_groundwater_1664_Pr3_B-0.1um_52_9</strain>
    </source>
</reference>
<accession>A0A9D6V273</accession>
<protein>
    <submittedName>
        <fullName evidence="1">DUF1573 domain-containing protein</fullName>
    </submittedName>
</protein>
<dbReference type="InterPro" id="IPR013783">
    <property type="entry name" value="Ig-like_fold"/>
</dbReference>
<dbReference type="AlphaFoldDB" id="A0A9D6V273"/>